<evidence type="ECO:0000256" key="1">
    <source>
        <dbReference type="ARBA" id="ARBA00004141"/>
    </source>
</evidence>
<organism evidence="7 8">
    <name type="scientific">Podospora fimiseda</name>
    <dbReference type="NCBI Taxonomy" id="252190"/>
    <lineage>
        <taxon>Eukaryota</taxon>
        <taxon>Fungi</taxon>
        <taxon>Dikarya</taxon>
        <taxon>Ascomycota</taxon>
        <taxon>Pezizomycotina</taxon>
        <taxon>Sordariomycetes</taxon>
        <taxon>Sordariomycetidae</taxon>
        <taxon>Sordariales</taxon>
        <taxon>Podosporaceae</taxon>
        <taxon>Podospora</taxon>
    </lineage>
</organism>
<dbReference type="InterPro" id="IPR036259">
    <property type="entry name" value="MFS_trans_sf"/>
</dbReference>
<dbReference type="SUPFAM" id="SSF103473">
    <property type="entry name" value="MFS general substrate transporter"/>
    <property type="match status" value="1"/>
</dbReference>
<reference evidence="7" key="1">
    <citation type="journal article" date="2023" name="Mol. Phylogenet. Evol.">
        <title>Genome-scale phylogeny and comparative genomics of the fungal order Sordariales.</title>
        <authorList>
            <person name="Hensen N."/>
            <person name="Bonometti L."/>
            <person name="Westerberg I."/>
            <person name="Brannstrom I.O."/>
            <person name="Guillou S."/>
            <person name="Cros-Aarteil S."/>
            <person name="Calhoun S."/>
            <person name="Haridas S."/>
            <person name="Kuo A."/>
            <person name="Mondo S."/>
            <person name="Pangilinan J."/>
            <person name="Riley R."/>
            <person name="LaButti K."/>
            <person name="Andreopoulos B."/>
            <person name="Lipzen A."/>
            <person name="Chen C."/>
            <person name="Yan M."/>
            <person name="Daum C."/>
            <person name="Ng V."/>
            <person name="Clum A."/>
            <person name="Steindorff A."/>
            <person name="Ohm R.A."/>
            <person name="Martin F."/>
            <person name="Silar P."/>
            <person name="Natvig D.O."/>
            <person name="Lalanne C."/>
            <person name="Gautier V."/>
            <person name="Ament-Velasquez S.L."/>
            <person name="Kruys A."/>
            <person name="Hutchinson M.I."/>
            <person name="Powell A.J."/>
            <person name="Barry K."/>
            <person name="Miller A.N."/>
            <person name="Grigoriev I.V."/>
            <person name="Debuchy R."/>
            <person name="Gladieux P."/>
            <person name="Hiltunen Thoren M."/>
            <person name="Johannesson H."/>
        </authorList>
    </citation>
    <scope>NUCLEOTIDE SEQUENCE</scope>
    <source>
        <strain evidence="7">CBS 990.96</strain>
    </source>
</reference>
<evidence type="ECO:0000313" key="7">
    <source>
        <dbReference type="EMBL" id="KAK4225271.1"/>
    </source>
</evidence>
<comment type="subcellular location">
    <subcellularLocation>
        <location evidence="1">Membrane</location>
        <topology evidence="1">Multi-pass membrane protein</topology>
    </subcellularLocation>
</comment>
<feature type="transmembrane region" description="Helical" evidence="6">
    <location>
        <begin position="253"/>
        <end position="282"/>
    </location>
</feature>
<dbReference type="Proteomes" id="UP001301958">
    <property type="component" value="Unassembled WGS sequence"/>
</dbReference>
<evidence type="ECO:0000313" key="8">
    <source>
        <dbReference type="Proteomes" id="UP001301958"/>
    </source>
</evidence>
<feature type="transmembrane region" description="Helical" evidence="6">
    <location>
        <begin position="472"/>
        <end position="490"/>
    </location>
</feature>
<dbReference type="GO" id="GO:0005351">
    <property type="term" value="F:carbohydrate:proton symporter activity"/>
    <property type="evidence" value="ECO:0007669"/>
    <property type="project" value="TreeGrafter"/>
</dbReference>
<evidence type="ECO:0000256" key="6">
    <source>
        <dbReference type="SAM" id="Phobius"/>
    </source>
</evidence>
<evidence type="ECO:0000256" key="2">
    <source>
        <dbReference type="ARBA" id="ARBA00022692"/>
    </source>
</evidence>
<protein>
    <submittedName>
        <fullName evidence="7">Uncharacterized protein</fullName>
    </submittedName>
</protein>
<dbReference type="PANTHER" id="PTHR48022:SF6">
    <property type="entry name" value="MSTA PROTEIN-RELATED"/>
    <property type="match status" value="1"/>
</dbReference>
<name>A0AAN7GRJ2_9PEZI</name>
<comment type="caution">
    <text evidence="7">The sequence shown here is derived from an EMBL/GenBank/DDBJ whole genome shotgun (WGS) entry which is preliminary data.</text>
</comment>
<reference evidence="7" key="2">
    <citation type="submission" date="2023-05" db="EMBL/GenBank/DDBJ databases">
        <authorList>
            <consortium name="Lawrence Berkeley National Laboratory"/>
            <person name="Steindorff A."/>
            <person name="Hensen N."/>
            <person name="Bonometti L."/>
            <person name="Westerberg I."/>
            <person name="Brannstrom I.O."/>
            <person name="Guillou S."/>
            <person name="Cros-Aarteil S."/>
            <person name="Calhoun S."/>
            <person name="Haridas S."/>
            <person name="Kuo A."/>
            <person name="Mondo S."/>
            <person name="Pangilinan J."/>
            <person name="Riley R."/>
            <person name="Labutti K."/>
            <person name="Andreopoulos B."/>
            <person name="Lipzen A."/>
            <person name="Chen C."/>
            <person name="Yanf M."/>
            <person name="Daum C."/>
            <person name="Ng V."/>
            <person name="Clum A."/>
            <person name="Ohm R."/>
            <person name="Martin F."/>
            <person name="Silar P."/>
            <person name="Natvig D."/>
            <person name="Lalanne C."/>
            <person name="Gautier V."/>
            <person name="Ament-Velasquez S.L."/>
            <person name="Kruys A."/>
            <person name="Hutchinson M.I."/>
            <person name="Powell A.J."/>
            <person name="Barry K."/>
            <person name="Miller A.N."/>
            <person name="Grigoriev I.V."/>
            <person name="Debuchy R."/>
            <person name="Gladieux P."/>
            <person name="Thoren M.H."/>
            <person name="Johannesson H."/>
        </authorList>
    </citation>
    <scope>NUCLEOTIDE SEQUENCE</scope>
    <source>
        <strain evidence="7">CBS 990.96</strain>
    </source>
</reference>
<evidence type="ECO:0000256" key="5">
    <source>
        <dbReference type="SAM" id="MobiDB-lite"/>
    </source>
</evidence>
<dbReference type="AlphaFoldDB" id="A0AAN7GRJ2"/>
<evidence type="ECO:0000256" key="3">
    <source>
        <dbReference type="ARBA" id="ARBA00022989"/>
    </source>
</evidence>
<dbReference type="Pfam" id="PF00083">
    <property type="entry name" value="Sugar_tr"/>
    <property type="match status" value="1"/>
</dbReference>
<dbReference type="Gene3D" id="1.20.1250.20">
    <property type="entry name" value="MFS general substrate transporter like domains"/>
    <property type="match status" value="1"/>
</dbReference>
<dbReference type="GO" id="GO:0016020">
    <property type="term" value="C:membrane"/>
    <property type="evidence" value="ECO:0007669"/>
    <property type="project" value="UniProtKB-SubCell"/>
</dbReference>
<dbReference type="InterPro" id="IPR005828">
    <property type="entry name" value="MFS_sugar_transport-like"/>
</dbReference>
<accession>A0AAN7GRJ2</accession>
<sequence length="608" mass="66475">MSFSAFTSSESGRARHGEAALGACHQLGYQSDPTLARSPDEFATDSVTVAAERRASTATSPAEADGESYISPHGLEESHATSRRTSLASASSLTSLSSASSTSSSAPLLKAQASVSSSIESSLQIPHSITPGNTHFRVASLGAITEVSENSNHFAEETGPTFQSRDSCSKSLAYSKNKALESTFQPITPEVKKSSVSSSITAVGDVSDDGFDDYDEKNKVDSDRPGPNGGVGPSGPEKEFMGHDKGFWSFRNVLIFSMACFGGLLFGFHTGYISGVLAMDFVENMQIAYNQRSEGWRSVTSIKHVDYPNGTHMVSRNESWTSSSGQQFGAGLPILGPINANNLWEALNYTQSNLDWNHLDIDTQTEIDAAFGWNNSSAPSWLLLDENVRPFWLCHISTHHIHKLGGDHHGDHLQHVREPEDDQDPTNMKSHYRYVSMAINRREEAAKTAAAPLPFEFTHHPRWFRLTAKERLLTVGMLSLGTAVGALFGGDISDYLGRRLTLVIGTVIFMIGVADQLASVDLASLTRGRAESGIAVGFITSVIRKYMISFYVVLIYSVLVDPWAHPGKSWAHLGNPRIGHSCIAFLPDHRREEDILLQYLYRQHHMYA</sequence>
<dbReference type="PANTHER" id="PTHR48022">
    <property type="entry name" value="PLASTIDIC GLUCOSE TRANSPORTER 4"/>
    <property type="match status" value="1"/>
</dbReference>
<keyword evidence="3 6" id="KW-1133">Transmembrane helix</keyword>
<feature type="region of interest" description="Disordered" evidence="5">
    <location>
        <begin position="30"/>
        <end position="111"/>
    </location>
</feature>
<evidence type="ECO:0000256" key="4">
    <source>
        <dbReference type="ARBA" id="ARBA00023136"/>
    </source>
</evidence>
<proteinExistence type="predicted"/>
<dbReference type="PROSITE" id="PS00216">
    <property type="entry name" value="SUGAR_TRANSPORT_1"/>
    <property type="match status" value="1"/>
</dbReference>
<dbReference type="InterPro" id="IPR050360">
    <property type="entry name" value="MFS_Sugar_Transporters"/>
</dbReference>
<gene>
    <name evidence="7" type="ORF">QBC38DRAFT_268602</name>
</gene>
<keyword evidence="8" id="KW-1185">Reference proteome</keyword>
<feature type="transmembrane region" description="Helical" evidence="6">
    <location>
        <begin position="502"/>
        <end position="525"/>
    </location>
</feature>
<dbReference type="EMBL" id="MU865371">
    <property type="protein sequence ID" value="KAK4225271.1"/>
    <property type="molecule type" value="Genomic_DNA"/>
</dbReference>
<dbReference type="InterPro" id="IPR005829">
    <property type="entry name" value="Sugar_transporter_CS"/>
</dbReference>
<keyword evidence="4 6" id="KW-0472">Membrane</keyword>
<feature type="compositionally biased region" description="Low complexity" evidence="5">
    <location>
        <begin position="83"/>
        <end position="106"/>
    </location>
</feature>
<keyword evidence="2 6" id="KW-0812">Transmembrane</keyword>
<feature type="region of interest" description="Disordered" evidence="5">
    <location>
        <begin position="207"/>
        <end position="238"/>
    </location>
</feature>